<comment type="caution">
    <text evidence="12">The sequence shown here is derived from an EMBL/GenBank/DDBJ whole genome shotgun (WGS) entry which is preliminary data.</text>
</comment>
<dbReference type="GO" id="GO:0019706">
    <property type="term" value="F:protein-cysteine S-palmitoyltransferase activity"/>
    <property type="evidence" value="ECO:0007669"/>
    <property type="project" value="UniProtKB-EC"/>
</dbReference>
<dbReference type="GO" id="GO:0005783">
    <property type="term" value="C:endoplasmic reticulum"/>
    <property type="evidence" value="ECO:0007669"/>
    <property type="project" value="TreeGrafter"/>
</dbReference>
<dbReference type="PANTHER" id="PTHR22883:SF43">
    <property type="entry name" value="PALMITOYLTRANSFERASE APP"/>
    <property type="match status" value="1"/>
</dbReference>
<keyword evidence="7" id="KW-0449">Lipoprotein</keyword>
<feature type="domain" description="Palmitoyltransferase DHHC" evidence="11">
    <location>
        <begin position="124"/>
        <end position="261"/>
    </location>
</feature>
<dbReference type="PROSITE" id="PS50216">
    <property type="entry name" value="DHHC"/>
    <property type="match status" value="1"/>
</dbReference>
<dbReference type="InterPro" id="IPR039859">
    <property type="entry name" value="PFA4/ZDH16/20/ERF2-like"/>
</dbReference>
<evidence type="ECO:0000256" key="10">
    <source>
        <dbReference type="RuleBase" id="RU079119"/>
    </source>
</evidence>
<name>A0A2V3IH39_9FLOR</name>
<comment type="similarity">
    <text evidence="10">Belongs to the DHHC palmitoyltransferase family.</text>
</comment>
<proteinExistence type="inferred from homology"/>
<feature type="transmembrane region" description="Helical" evidence="10">
    <location>
        <begin position="170"/>
        <end position="194"/>
    </location>
</feature>
<dbReference type="EMBL" id="NBIV01000218">
    <property type="protein sequence ID" value="PXF41387.1"/>
    <property type="molecule type" value="Genomic_DNA"/>
</dbReference>
<organism evidence="12 13">
    <name type="scientific">Gracilariopsis chorda</name>
    <dbReference type="NCBI Taxonomy" id="448386"/>
    <lineage>
        <taxon>Eukaryota</taxon>
        <taxon>Rhodophyta</taxon>
        <taxon>Florideophyceae</taxon>
        <taxon>Rhodymeniophycidae</taxon>
        <taxon>Gracilariales</taxon>
        <taxon>Gracilariaceae</taxon>
        <taxon>Gracilariopsis</taxon>
    </lineage>
</organism>
<evidence type="ECO:0000256" key="5">
    <source>
        <dbReference type="ARBA" id="ARBA00023136"/>
    </source>
</evidence>
<dbReference type="PANTHER" id="PTHR22883">
    <property type="entry name" value="ZINC FINGER DHHC DOMAIN CONTAINING PROTEIN"/>
    <property type="match status" value="1"/>
</dbReference>
<dbReference type="AlphaFoldDB" id="A0A2V3IH39"/>
<gene>
    <name evidence="12" type="ORF">BWQ96_08885</name>
</gene>
<protein>
    <recommendedName>
        <fullName evidence="10">Palmitoyltransferase</fullName>
        <ecNumber evidence="10">2.3.1.225</ecNumber>
    </recommendedName>
</protein>
<evidence type="ECO:0000256" key="7">
    <source>
        <dbReference type="ARBA" id="ARBA00023288"/>
    </source>
</evidence>
<comment type="catalytic activity">
    <reaction evidence="9 10">
        <text>L-cysteinyl-[protein] + hexadecanoyl-CoA = S-hexadecanoyl-L-cysteinyl-[protein] + CoA</text>
        <dbReference type="Rhea" id="RHEA:36683"/>
        <dbReference type="Rhea" id="RHEA-COMP:10131"/>
        <dbReference type="Rhea" id="RHEA-COMP:11032"/>
        <dbReference type="ChEBI" id="CHEBI:29950"/>
        <dbReference type="ChEBI" id="CHEBI:57287"/>
        <dbReference type="ChEBI" id="CHEBI:57379"/>
        <dbReference type="ChEBI" id="CHEBI:74151"/>
        <dbReference type="EC" id="2.3.1.225"/>
    </reaction>
</comment>
<evidence type="ECO:0000256" key="2">
    <source>
        <dbReference type="ARBA" id="ARBA00022679"/>
    </source>
</evidence>
<dbReference type="GO" id="GO:0005794">
    <property type="term" value="C:Golgi apparatus"/>
    <property type="evidence" value="ECO:0007669"/>
    <property type="project" value="TreeGrafter"/>
</dbReference>
<evidence type="ECO:0000256" key="3">
    <source>
        <dbReference type="ARBA" id="ARBA00022692"/>
    </source>
</evidence>
<dbReference type="Proteomes" id="UP000247409">
    <property type="component" value="Unassembled WGS sequence"/>
</dbReference>
<keyword evidence="2 10" id="KW-0808">Transferase</keyword>
<dbReference type="GO" id="GO:0006612">
    <property type="term" value="P:protein targeting to membrane"/>
    <property type="evidence" value="ECO:0007669"/>
    <property type="project" value="TreeGrafter"/>
</dbReference>
<keyword evidence="5 10" id="KW-0472">Membrane</keyword>
<evidence type="ECO:0000256" key="8">
    <source>
        <dbReference type="ARBA" id="ARBA00023315"/>
    </source>
</evidence>
<keyword evidence="4 10" id="KW-1133">Transmembrane helix</keyword>
<keyword evidence="13" id="KW-1185">Reference proteome</keyword>
<evidence type="ECO:0000256" key="6">
    <source>
        <dbReference type="ARBA" id="ARBA00023139"/>
    </source>
</evidence>
<feature type="transmembrane region" description="Helical" evidence="10">
    <location>
        <begin position="225"/>
        <end position="248"/>
    </location>
</feature>
<dbReference type="Pfam" id="PF01529">
    <property type="entry name" value="DHHC"/>
    <property type="match status" value="1"/>
</dbReference>
<feature type="transmembrane region" description="Helical" evidence="10">
    <location>
        <begin position="64"/>
        <end position="86"/>
    </location>
</feature>
<evidence type="ECO:0000259" key="11">
    <source>
        <dbReference type="Pfam" id="PF01529"/>
    </source>
</evidence>
<feature type="transmembrane region" description="Helical" evidence="10">
    <location>
        <begin position="36"/>
        <end position="58"/>
    </location>
</feature>
<evidence type="ECO:0000256" key="4">
    <source>
        <dbReference type="ARBA" id="ARBA00022989"/>
    </source>
</evidence>
<comment type="subcellular location">
    <subcellularLocation>
        <location evidence="1">Endomembrane system</location>
        <topology evidence="1">Multi-pass membrane protein</topology>
    </subcellularLocation>
</comment>
<keyword evidence="6" id="KW-0564">Palmitate</keyword>
<accession>A0A2V3IH39</accession>
<dbReference type="InterPro" id="IPR001594">
    <property type="entry name" value="Palmitoyltrfase_DHHC"/>
</dbReference>
<evidence type="ECO:0000313" key="12">
    <source>
        <dbReference type="EMBL" id="PXF41387.1"/>
    </source>
</evidence>
<evidence type="ECO:0000313" key="13">
    <source>
        <dbReference type="Proteomes" id="UP000247409"/>
    </source>
</evidence>
<sequence>MGARTTRYAPDSAEAGRSRVWCSGLCMTGPDYRGTLLTFLLALAIFSAEVAVSFPFLLTNHSIVAVPLLVLLAVSFAVTVWSAYLCSTTDPGIVPRSATLPPSIIAFPNVRERSVIYRGRQIILRFCDTCRVWRPPRSSHCATCNNCVRRFDHHCPWLGNDIGLRNYRSYFTFVVFATLSAAVAITTSVLTVHWTTAHFRAEYPTESYAASIRRSLGFKATSVNLVIILLCFLALLFTGGLTGFHLYLMSNNITTAERFKKRARNSAHPHDDYRGLRAIFFLQCTRRPASALTEGFIGPAYPEEDEYLRLIDAQVEEEKALLDVPVPSIPIAPPRVVSLPVSRI</sequence>
<comment type="domain">
    <text evidence="10">The DHHC domain is required for palmitoyltransferase activity.</text>
</comment>
<evidence type="ECO:0000256" key="9">
    <source>
        <dbReference type="ARBA" id="ARBA00048048"/>
    </source>
</evidence>
<dbReference type="STRING" id="448386.A0A2V3IH39"/>
<evidence type="ECO:0000256" key="1">
    <source>
        <dbReference type="ARBA" id="ARBA00004127"/>
    </source>
</evidence>
<reference evidence="12 13" key="1">
    <citation type="journal article" date="2018" name="Mol. Biol. Evol.">
        <title>Analysis of the draft genome of the red seaweed Gracilariopsis chorda provides insights into genome size evolution in Rhodophyta.</title>
        <authorList>
            <person name="Lee J."/>
            <person name="Yang E.C."/>
            <person name="Graf L."/>
            <person name="Yang J.H."/>
            <person name="Qiu H."/>
            <person name="Zel Zion U."/>
            <person name="Chan C.X."/>
            <person name="Stephens T.G."/>
            <person name="Weber A.P.M."/>
            <person name="Boo G.H."/>
            <person name="Boo S.M."/>
            <person name="Kim K.M."/>
            <person name="Shin Y."/>
            <person name="Jung M."/>
            <person name="Lee S.J."/>
            <person name="Yim H.S."/>
            <person name="Lee J.H."/>
            <person name="Bhattacharya D."/>
            <person name="Yoon H.S."/>
        </authorList>
    </citation>
    <scope>NUCLEOTIDE SEQUENCE [LARGE SCALE GENOMIC DNA]</scope>
    <source>
        <strain evidence="12 13">SKKU-2015</strain>
        <tissue evidence="12">Whole body</tissue>
    </source>
</reference>
<dbReference type="EC" id="2.3.1.225" evidence="10"/>
<dbReference type="OrthoDB" id="4096362at2759"/>
<keyword evidence="8 10" id="KW-0012">Acyltransferase</keyword>
<keyword evidence="3 10" id="KW-0812">Transmembrane</keyword>